<protein>
    <recommendedName>
        <fullName evidence="1">Macro domain-containing protein</fullName>
    </recommendedName>
</protein>
<gene>
    <name evidence="2" type="ORF">RUM43_008715</name>
</gene>
<dbReference type="InterPro" id="IPR002589">
    <property type="entry name" value="Macro_dom"/>
</dbReference>
<comment type="caution">
    <text evidence="2">The sequence shown here is derived from an EMBL/GenBank/DDBJ whole genome shotgun (WGS) entry which is preliminary data.</text>
</comment>
<dbReference type="EMBL" id="JAWJWE010000038">
    <property type="protein sequence ID" value="KAK6622864.1"/>
    <property type="molecule type" value="Genomic_DNA"/>
</dbReference>
<dbReference type="PANTHER" id="PTHR11106:SF27">
    <property type="entry name" value="MACRO DOMAIN-CONTAINING PROTEIN"/>
    <property type="match status" value="1"/>
</dbReference>
<proteinExistence type="predicted"/>
<accession>A0AAN8RTY6</accession>
<dbReference type="GO" id="GO:0042278">
    <property type="term" value="P:purine nucleoside metabolic process"/>
    <property type="evidence" value="ECO:0007669"/>
    <property type="project" value="TreeGrafter"/>
</dbReference>
<dbReference type="GO" id="GO:0005654">
    <property type="term" value="C:nucleoplasm"/>
    <property type="evidence" value="ECO:0007669"/>
    <property type="project" value="TreeGrafter"/>
</dbReference>
<dbReference type="Proteomes" id="UP001372834">
    <property type="component" value="Unassembled WGS sequence"/>
</dbReference>
<dbReference type="Pfam" id="PF01661">
    <property type="entry name" value="Macro"/>
    <property type="match status" value="1"/>
</dbReference>
<dbReference type="GO" id="GO:0140291">
    <property type="term" value="P:peptidyl-glutamate ADP-deribosylation"/>
    <property type="evidence" value="ECO:0007669"/>
    <property type="project" value="TreeGrafter"/>
</dbReference>
<feature type="domain" description="Macro" evidence="1">
    <location>
        <begin position="66"/>
        <end position="241"/>
    </location>
</feature>
<dbReference type="CDD" id="cd02908">
    <property type="entry name" value="Macro_OAADPr_deacetylase"/>
    <property type="match status" value="1"/>
</dbReference>
<dbReference type="SMART" id="SM00506">
    <property type="entry name" value="A1pp"/>
    <property type="match status" value="1"/>
</dbReference>
<dbReference type="AlphaFoldDB" id="A0AAN8RTY6"/>
<dbReference type="GO" id="GO:0006974">
    <property type="term" value="P:DNA damage response"/>
    <property type="evidence" value="ECO:0007669"/>
    <property type="project" value="TreeGrafter"/>
</dbReference>
<name>A0AAN8RTY6_POLSC</name>
<dbReference type="PANTHER" id="PTHR11106">
    <property type="entry name" value="GANGLIOSIDE INDUCED DIFFERENTIATION ASSOCIATED PROTEIN 2-RELATED"/>
    <property type="match status" value="1"/>
</dbReference>
<evidence type="ECO:0000259" key="1">
    <source>
        <dbReference type="PROSITE" id="PS51154"/>
    </source>
</evidence>
<dbReference type="InterPro" id="IPR043472">
    <property type="entry name" value="Macro_dom-like"/>
</dbReference>
<organism evidence="2 3">
    <name type="scientific">Polyplax serrata</name>
    <name type="common">Common mouse louse</name>
    <dbReference type="NCBI Taxonomy" id="468196"/>
    <lineage>
        <taxon>Eukaryota</taxon>
        <taxon>Metazoa</taxon>
        <taxon>Ecdysozoa</taxon>
        <taxon>Arthropoda</taxon>
        <taxon>Hexapoda</taxon>
        <taxon>Insecta</taxon>
        <taxon>Pterygota</taxon>
        <taxon>Neoptera</taxon>
        <taxon>Paraneoptera</taxon>
        <taxon>Psocodea</taxon>
        <taxon>Troctomorpha</taxon>
        <taxon>Phthiraptera</taxon>
        <taxon>Anoplura</taxon>
        <taxon>Polyplacidae</taxon>
        <taxon>Polyplax</taxon>
    </lineage>
</organism>
<dbReference type="GO" id="GO:0140293">
    <property type="term" value="F:ADP-ribosylglutamate hydrolase activity"/>
    <property type="evidence" value="ECO:0007669"/>
    <property type="project" value="TreeGrafter"/>
</dbReference>
<dbReference type="PROSITE" id="PS51154">
    <property type="entry name" value="MACRO"/>
    <property type="match status" value="1"/>
</dbReference>
<dbReference type="SUPFAM" id="SSF52949">
    <property type="entry name" value="Macro domain-like"/>
    <property type="match status" value="1"/>
</dbReference>
<evidence type="ECO:0000313" key="2">
    <source>
        <dbReference type="EMBL" id="KAK6622864.1"/>
    </source>
</evidence>
<reference evidence="2 3" key="1">
    <citation type="submission" date="2023-10" db="EMBL/GenBank/DDBJ databases">
        <title>Genomes of two closely related lineages of the louse Polyplax serrata with different host specificities.</title>
        <authorList>
            <person name="Martinu J."/>
            <person name="Tarabai H."/>
            <person name="Stefka J."/>
            <person name="Hypsa V."/>
        </authorList>
    </citation>
    <scope>NUCLEOTIDE SEQUENCE [LARGE SCALE GENOMIC DNA]</scope>
    <source>
        <strain evidence="2">HR10_N</strain>
    </source>
</reference>
<evidence type="ECO:0000313" key="3">
    <source>
        <dbReference type="Proteomes" id="UP001372834"/>
    </source>
</evidence>
<sequence>MTSAGDLNFLKEKEKFLKMSDDERRKGYKGSVTTLDQIASWDGYFSDKKERLMKVNKQTYVTRFNIQQYESKPDLNKKISLWEGDITKLEIEAIVNAANNSLLGGGGVDGAIHRGAGKFLLEECKTLHGCETGDAKITGGYNLPAKYVIHTVGPQGEKPGLLESCYKNCFQRLLDNNLRSIAFPCISTGIYGYPQDSAASVALKCTRNFLEKNSSKVDRIVFCLFLAKDVEIYETMMQSFFPCQ</sequence>
<dbReference type="Gene3D" id="3.40.220.10">
    <property type="entry name" value="Leucine Aminopeptidase, subunit E, domain 1"/>
    <property type="match status" value="1"/>
</dbReference>